<accession>A0A520LK38</accession>
<evidence type="ECO:0000256" key="9">
    <source>
        <dbReference type="ARBA" id="ARBA00034078"/>
    </source>
</evidence>
<evidence type="ECO:0000256" key="3">
    <source>
        <dbReference type="ARBA" id="ARBA00022714"/>
    </source>
</evidence>
<feature type="binding site" evidence="10">
    <location>
        <position position="66"/>
    </location>
    <ligand>
        <name>[2Fe-2S] cluster</name>
        <dbReference type="ChEBI" id="CHEBI:190135"/>
    </ligand>
</feature>
<dbReference type="Gene3D" id="3.40.30.10">
    <property type="entry name" value="Glutaredoxin"/>
    <property type="match status" value="1"/>
</dbReference>
<sequence length="146" mass="16325">MEGSLLPILHAIMDRLNFIPEEAISLLAKKLNLSSAEVSGVISFYHDFRKERVGSHKVQICRSEACQAMGSRDLEKHVKTSLGIDYGESTKDQLIYLEPVYCLGNCACSPSVRIDDDIHARVTPDSFDNLISDIKLSKTRDKDLAR</sequence>
<feature type="binding site" evidence="10">
    <location>
        <position position="61"/>
    </location>
    <ligand>
        <name>[2Fe-2S] cluster</name>
        <dbReference type="ChEBI" id="CHEBI:190135"/>
    </ligand>
</feature>
<dbReference type="Proteomes" id="UP000318148">
    <property type="component" value="Unassembled WGS sequence"/>
</dbReference>
<comment type="similarity">
    <text evidence="1">Belongs to the complex I 24 kDa subunit family.</text>
</comment>
<evidence type="ECO:0000313" key="12">
    <source>
        <dbReference type="Proteomes" id="UP000318148"/>
    </source>
</evidence>
<gene>
    <name evidence="11" type="ORF">EVB02_03675</name>
</gene>
<feature type="binding site" evidence="10">
    <location>
        <position position="102"/>
    </location>
    <ligand>
        <name>[2Fe-2S] cluster</name>
        <dbReference type="ChEBI" id="CHEBI:190135"/>
    </ligand>
</feature>
<evidence type="ECO:0000256" key="7">
    <source>
        <dbReference type="ARBA" id="ARBA00031580"/>
    </source>
</evidence>
<dbReference type="InterPro" id="IPR002023">
    <property type="entry name" value="NuoE-like"/>
</dbReference>
<evidence type="ECO:0000313" key="11">
    <source>
        <dbReference type="EMBL" id="RZO05058.1"/>
    </source>
</evidence>
<organism evidence="11 12">
    <name type="scientific">SAR92 clade bacterium</name>
    <dbReference type="NCBI Taxonomy" id="2315479"/>
    <lineage>
        <taxon>Bacteria</taxon>
        <taxon>Pseudomonadati</taxon>
        <taxon>Pseudomonadota</taxon>
        <taxon>Gammaproteobacteria</taxon>
        <taxon>Cellvibrionales</taxon>
        <taxon>Porticoccaceae</taxon>
        <taxon>SAR92 clade</taxon>
    </lineage>
</organism>
<evidence type="ECO:0000256" key="2">
    <source>
        <dbReference type="ARBA" id="ARBA00019898"/>
    </source>
</evidence>
<dbReference type="PIRSF" id="PIRSF000216">
    <property type="entry name" value="NADH_DH_24kDa"/>
    <property type="match status" value="1"/>
</dbReference>
<keyword evidence="6 10" id="KW-0411">Iron-sulfur</keyword>
<evidence type="ECO:0000256" key="4">
    <source>
        <dbReference type="ARBA" id="ARBA00022723"/>
    </source>
</evidence>
<dbReference type="EMBL" id="SHBO01000049">
    <property type="protein sequence ID" value="RZO05058.1"/>
    <property type="molecule type" value="Genomic_DNA"/>
</dbReference>
<dbReference type="Pfam" id="PF01257">
    <property type="entry name" value="2Fe-2S_thioredx"/>
    <property type="match status" value="1"/>
</dbReference>
<dbReference type="CDD" id="cd03081">
    <property type="entry name" value="TRX_Fd_NuoE_FDH_gamma"/>
    <property type="match status" value="1"/>
</dbReference>
<evidence type="ECO:0000256" key="5">
    <source>
        <dbReference type="ARBA" id="ARBA00023004"/>
    </source>
</evidence>
<evidence type="ECO:0000256" key="6">
    <source>
        <dbReference type="ARBA" id="ARBA00023014"/>
    </source>
</evidence>
<comment type="cofactor">
    <cofactor evidence="10">
        <name>[2Fe-2S] cluster</name>
        <dbReference type="ChEBI" id="CHEBI:190135"/>
    </cofactor>
    <text evidence="10">Binds 1 [2Fe-2S] cluster.</text>
</comment>
<evidence type="ECO:0000256" key="8">
    <source>
        <dbReference type="ARBA" id="ARBA00032788"/>
    </source>
</evidence>
<comment type="caution">
    <text evidence="11">The sequence shown here is derived from an EMBL/GenBank/DDBJ whole genome shotgun (WGS) entry which is preliminary data.</text>
</comment>
<dbReference type="GO" id="GO:0051537">
    <property type="term" value="F:2 iron, 2 sulfur cluster binding"/>
    <property type="evidence" value="ECO:0007669"/>
    <property type="project" value="UniProtKB-KW"/>
</dbReference>
<feature type="binding site" evidence="10">
    <location>
        <position position="106"/>
    </location>
    <ligand>
        <name>[2Fe-2S] cluster</name>
        <dbReference type="ChEBI" id="CHEBI:190135"/>
    </ligand>
</feature>
<dbReference type="AlphaFoldDB" id="A0A520LK38"/>
<keyword evidence="3 10" id="KW-0001">2Fe-2S</keyword>
<dbReference type="PANTHER" id="PTHR10371:SF3">
    <property type="entry name" value="NADH DEHYDROGENASE [UBIQUINONE] FLAVOPROTEIN 2, MITOCHONDRIAL"/>
    <property type="match status" value="1"/>
</dbReference>
<dbReference type="InterPro" id="IPR041921">
    <property type="entry name" value="NuoE_N"/>
</dbReference>
<evidence type="ECO:0000256" key="10">
    <source>
        <dbReference type="PIRSR" id="PIRSR000216-1"/>
    </source>
</evidence>
<dbReference type="SUPFAM" id="SSF52833">
    <property type="entry name" value="Thioredoxin-like"/>
    <property type="match status" value="1"/>
</dbReference>
<reference evidence="11 12" key="1">
    <citation type="submission" date="2019-02" db="EMBL/GenBank/DDBJ databases">
        <title>Prokaryotic population dynamics and viral predation in marine succession experiment using metagenomics: the confinement effect.</title>
        <authorList>
            <person name="Haro-Moreno J.M."/>
            <person name="Rodriguez-Valera F."/>
            <person name="Lopez-Perez M."/>
        </authorList>
    </citation>
    <scope>NUCLEOTIDE SEQUENCE [LARGE SCALE GENOMIC DNA]</scope>
    <source>
        <strain evidence="11">MED-G169</strain>
    </source>
</reference>
<dbReference type="Gene3D" id="1.10.10.1590">
    <property type="entry name" value="NADH-quinone oxidoreductase subunit E"/>
    <property type="match status" value="1"/>
</dbReference>
<proteinExistence type="inferred from homology"/>
<dbReference type="GO" id="GO:0046872">
    <property type="term" value="F:metal ion binding"/>
    <property type="evidence" value="ECO:0007669"/>
    <property type="project" value="UniProtKB-KW"/>
</dbReference>
<keyword evidence="5 10" id="KW-0408">Iron</keyword>
<protein>
    <recommendedName>
        <fullName evidence="2">NADH-quinone oxidoreductase subunit E</fullName>
    </recommendedName>
    <alternativeName>
        <fullName evidence="7">NADH dehydrogenase I subunit E</fullName>
    </alternativeName>
    <alternativeName>
        <fullName evidence="8">NDH-1 subunit E</fullName>
    </alternativeName>
</protein>
<keyword evidence="4 10" id="KW-0479">Metal-binding</keyword>
<name>A0A520LK38_9GAMM</name>
<comment type="cofactor">
    <cofactor evidence="9">
        <name>[2Fe-2S] cluster</name>
        <dbReference type="ChEBI" id="CHEBI:190135"/>
    </cofactor>
</comment>
<evidence type="ECO:0000256" key="1">
    <source>
        <dbReference type="ARBA" id="ARBA00010643"/>
    </source>
</evidence>
<dbReference type="GO" id="GO:0003954">
    <property type="term" value="F:NADH dehydrogenase activity"/>
    <property type="evidence" value="ECO:0007669"/>
    <property type="project" value="TreeGrafter"/>
</dbReference>
<dbReference type="NCBIfam" id="NF004638">
    <property type="entry name" value="PRK05988.1"/>
    <property type="match status" value="1"/>
</dbReference>
<dbReference type="PANTHER" id="PTHR10371">
    <property type="entry name" value="NADH DEHYDROGENASE UBIQUINONE FLAVOPROTEIN 2, MITOCHONDRIAL"/>
    <property type="match status" value="1"/>
</dbReference>
<dbReference type="InterPro" id="IPR036249">
    <property type="entry name" value="Thioredoxin-like_sf"/>
</dbReference>